<dbReference type="GO" id="GO:0043780">
    <property type="term" value="F:cobalt-precorrin-5B C1-methyltransferase activity"/>
    <property type="evidence" value="ECO:0007669"/>
    <property type="project" value="RHEA"/>
</dbReference>
<comment type="pathway">
    <text evidence="5">Cofactor biosynthesis; adenosylcobalamin biosynthesis; cob(II)yrinate a,c-diamide from sirohydrochlorin (anaerobic route): step 6/10.</text>
</comment>
<dbReference type="SUPFAM" id="SSF111342">
    <property type="entry name" value="CbiD-like"/>
    <property type="match status" value="1"/>
</dbReference>
<reference evidence="6 7" key="1">
    <citation type="submission" date="2017-07" db="EMBL/GenBank/DDBJ databases">
        <title>The genome sequence of Paludifilum halophilum highlights mechanisms for microbial adaptation to high salt environemnts.</title>
        <authorList>
            <person name="Belbahri L."/>
        </authorList>
    </citation>
    <scope>NUCLEOTIDE SEQUENCE [LARGE SCALE GENOMIC DNA]</scope>
    <source>
        <strain evidence="6 7">DSM 102817</strain>
    </source>
</reference>
<dbReference type="GO" id="GO:0019251">
    <property type="term" value="P:anaerobic cobalamin biosynthetic process"/>
    <property type="evidence" value="ECO:0007669"/>
    <property type="project" value="UniProtKB-UniRule"/>
</dbReference>
<sequence length="385" mass="40757">MKRESKKNPDSPKRVTQWEEVTVNGKKRRLRTGFTTGACAAAAVKGALLALQSQRSLSCVDIQLPIGDRVSFDLVDLAFDPNGARCGVVKDGGDDPDATHGAVIKATVSWRKEPGFLLDGGEGVGRVTKPGLSVPVGEAAINPVPRRMIRQSVEEVAGSSLKEQGVKAILSVPGGEEIARKTLNGRLGIIGGISILGTTGVVRPYSTAAYRASVIQAVRVAAANGCGELVLTTGGRSEKAAMRLYPHLPQEAFIEMADFLGDALKTCSRHSSIRRIHLVGMMGKLSKAAAGHLELHSGSASVDLPFLARVARETGASEADVRQILSAATANRVGQLMRQRGNRLFFDALCRTLVDRIRATAGKPEGEVILISLQGEVLGRQTAGK</sequence>
<evidence type="ECO:0000256" key="3">
    <source>
        <dbReference type="ARBA" id="ARBA00022679"/>
    </source>
</evidence>
<keyword evidence="4 5" id="KW-0949">S-adenosyl-L-methionine</keyword>
<protein>
    <recommendedName>
        <fullName evidence="5">Cobalt-precorrin-5B C(1)-methyltransferase</fullName>
        <ecNumber evidence="5">2.1.1.195</ecNumber>
    </recommendedName>
    <alternativeName>
        <fullName evidence="5">Cobalt-precorrin-6A synthase</fullName>
    </alternativeName>
</protein>
<dbReference type="EMBL" id="NOWF01000002">
    <property type="protein sequence ID" value="OYD09151.1"/>
    <property type="molecule type" value="Genomic_DNA"/>
</dbReference>
<keyword evidence="3 5" id="KW-0808">Transferase</keyword>
<dbReference type="HAMAP" id="MF_00787">
    <property type="entry name" value="CbiD"/>
    <property type="match status" value="1"/>
</dbReference>
<evidence type="ECO:0000313" key="6">
    <source>
        <dbReference type="EMBL" id="OYD09151.1"/>
    </source>
</evidence>
<comment type="function">
    <text evidence="5">Catalyzes the methylation of C-1 in cobalt-precorrin-5B to form cobalt-precorrin-6A.</text>
</comment>
<evidence type="ECO:0000256" key="4">
    <source>
        <dbReference type="ARBA" id="ARBA00022691"/>
    </source>
</evidence>
<dbReference type="InterPro" id="IPR002748">
    <property type="entry name" value="CbiD"/>
</dbReference>
<comment type="similarity">
    <text evidence="5">Belongs to the CbiD family.</text>
</comment>
<keyword evidence="1 5" id="KW-0169">Cobalamin biosynthesis</keyword>
<comment type="catalytic activity">
    <reaction evidence="5">
        <text>Co-precorrin-5B + S-adenosyl-L-methionine = Co-precorrin-6A + S-adenosyl-L-homocysteine</text>
        <dbReference type="Rhea" id="RHEA:26285"/>
        <dbReference type="ChEBI" id="CHEBI:57856"/>
        <dbReference type="ChEBI" id="CHEBI:59789"/>
        <dbReference type="ChEBI" id="CHEBI:60063"/>
        <dbReference type="ChEBI" id="CHEBI:60064"/>
        <dbReference type="EC" id="2.1.1.195"/>
    </reaction>
</comment>
<dbReference type="AlphaFoldDB" id="A0A235BA53"/>
<dbReference type="PANTHER" id="PTHR35863:SF1">
    <property type="entry name" value="COBALT-PRECORRIN-5B C(1)-METHYLTRANSFERASE"/>
    <property type="match status" value="1"/>
</dbReference>
<evidence type="ECO:0000256" key="1">
    <source>
        <dbReference type="ARBA" id="ARBA00022573"/>
    </source>
</evidence>
<dbReference type="Gene3D" id="3.30.2110.10">
    <property type="entry name" value="CbiD-like"/>
    <property type="match status" value="1"/>
</dbReference>
<dbReference type="NCBIfam" id="TIGR00312">
    <property type="entry name" value="cbiD"/>
    <property type="match status" value="1"/>
</dbReference>
<dbReference type="InterPro" id="IPR036074">
    <property type="entry name" value="CbiD_sf"/>
</dbReference>
<dbReference type="OrthoDB" id="6439987at2"/>
<dbReference type="UniPathway" id="UPA00148">
    <property type="reaction ID" value="UER00227"/>
</dbReference>
<dbReference type="Pfam" id="PF01888">
    <property type="entry name" value="CbiD"/>
    <property type="match status" value="1"/>
</dbReference>
<dbReference type="PANTHER" id="PTHR35863">
    <property type="entry name" value="COBALT-PRECORRIN-5B C(1)-METHYLTRANSFERASE"/>
    <property type="match status" value="1"/>
</dbReference>
<accession>A0A235BA53</accession>
<dbReference type="NCBIfam" id="NF000849">
    <property type="entry name" value="PRK00075.1-1"/>
    <property type="match status" value="1"/>
</dbReference>
<dbReference type="PIRSF" id="PIRSF026782">
    <property type="entry name" value="CbiD"/>
    <property type="match status" value="1"/>
</dbReference>
<comment type="caution">
    <text evidence="6">The sequence shown here is derived from an EMBL/GenBank/DDBJ whole genome shotgun (WGS) entry which is preliminary data.</text>
</comment>
<name>A0A235BA53_9BACL</name>
<dbReference type="Proteomes" id="UP000215459">
    <property type="component" value="Unassembled WGS sequence"/>
</dbReference>
<evidence type="ECO:0000256" key="5">
    <source>
        <dbReference type="HAMAP-Rule" id="MF_00787"/>
    </source>
</evidence>
<organism evidence="6 7">
    <name type="scientific">Paludifilum halophilum</name>
    <dbReference type="NCBI Taxonomy" id="1642702"/>
    <lineage>
        <taxon>Bacteria</taxon>
        <taxon>Bacillati</taxon>
        <taxon>Bacillota</taxon>
        <taxon>Bacilli</taxon>
        <taxon>Bacillales</taxon>
        <taxon>Thermoactinomycetaceae</taxon>
        <taxon>Paludifilum</taxon>
    </lineage>
</organism>
<keyword evidence="7" id="KW-1185">Reference proteome</keyword>
<dbReference type="EC" id="2.1.1.195" evidence="5"/>
<dbReference type="GO" id="GO:0032259">
    <property type="term" value="P:methylation"/>
    <property type="evidence" value="ECO:0007669"/>
    <property type="project" value="UniProtKB-KW"/>
</dbReference>
<proteinExistence type="inferred from homology"/>
<evidence type="ECO:0000256" key="2">
    <source>
        <dbReference type="ARBA" id="ARBA00022603"/>
    </source>
</evidence>
<dbReference type="RefSeq" id="WP_094263500.1">
    <property type="nucleotide sequence ID" value="NZ_NOWF01000002.1"/>
</dbReference>
<gene>
    <name evidence="5" type="primary">cbiD</name>
    <name evidence="6" type="ORF">CHM34_03125</name>
</gene>
<keyword evidence="2 5" id="KW-0489">Methyltransferase</keyword>
<evidence type="ECO:0000313" key="7">
    <source>
        <dbReference type="Proteomes" id="UP000215459"/>
    </source>
</evidence>